<proteinExistence type="predicted"/>
<accession>A0A4Y7IGH7</accession>
<keyword evidence="3" id="KW-1185">Reference proteome</keyword>
<dbReference type="Proteomes" id="UP000316621">
    <property type="component" value="Chromosome 1"/>
</dbReference>
<feature type="compositionally biased region" description="Acidic residues" evidence="1">
    <location>
        <begin position="32"/>
        <end position="50"/>
    </location>
</feature>
<gene>
    <name evidence="2" type="ORF">C5167_039524</name>
</gene>
<dbReference type="EMBL" id="CM010715">
    <property type="protein sequence ID" value="RZC46578.1"/>
    <property type="molecule type" value="Genomic_DNA"/>
</dbReference>
<feature type="compositionally biased region" description="Basic and acidic residues" evidence="1">
    <location>
        <begin position="1"/>
        <end position="10"/>
    </location>
</feature>
<dbReference type="InterPro" id="IPR039876">
    <property type="entry name" value="HAP28"/>
</dbReference>
<evidence type="ECO:0000256" key="1">
    <source>
        <dbReference type="SAM" id="MobiDB-lite"/>
    </source>
</evidence>
<dbReference type="AlphaFoldDB" id="A0A4Y7IGH7"/>
<evidence type="ECO:0000313" key="2">
    <source>
        <dbReference type="EMBL" id="RZC46578.1"/>
    </source>
</evidence>
<feature type="region of interest" description="Disordered" evidence="1">
    <location>
        <begin position="1"/>
        <end position="68"/>
    </location>
</feature>
<protein>
    <submittedName>
        <fullName evidence="2">Uncharacterized protein</fullName>
    </submittedName>
</protein>
<sequence length="108" mass="12302">MQLQHDKGTDLADVIGSIAGTSSRPRTFRQEEAEEVEEEIESESEEESGDESEKRKGTEGVIEISNPNIVKKKNLKARDVDLEKTTELSRRERFVNSRYLLHATVLQQ</sequence>
<evidence type="ECO:0000313" key="3">
    <source>
        <dbReference type="Proteomes" id="UP000316621"/>
    </source>
</evidence>
<dbReference type="STRING" id="3469.A0A4Y7IGH7"/>
<name>A0A4Y7IGH7_PAPSO</name>
<dbReference type="PANTHER" id="PTHR22055">
    <property type="entry name" value="28 KDA HEAT- AND ACID-STABLE PHOSPHOPROTEIN PDGF-ASSOCIATED PROTEIN"/>
    <property type="match status" value="1"/>
</dbReference>
<dbReference type="Gramene" id="RZC46578">
    <property type="protein sequence ID" value="RZC46578"/>
    <property type="gene ID" value="C5167_039524"/>
</dbReference>
<reference evidence="2 3" key="1">
    <citation type="journal article" date="2018" name="Science">
        <title>The opium poppy genome and morphinan production.</title>
        <authorList>
            <person name="Guo L."/>
            <person name="Winzer T."/>
            <person name="Yang X."/>
            <person name="Li Y."/>
            <person name="Ning Z."/>
            <person name="He Z."/>
            <person name="Teodor R."/>
            <person name="Lu Y."/>
            <person name="Bowser T.A."/>
            <person name="Graham I.A."/>
            <person name="Ye K."/>
        </authorList>
    </citation>
    <scope>NUCLEOTIDE SEQUENCE [LARGE SCALE GENOMIC DNA]</scope>
    <source>
        <strain evidence="3">cv. HN1</strain>
        <tissue evidence="2">Leaves</tissue>
    </source>
</reference>
<organism evidence="2 3">
    <name type="scientific">Papaver somniferum</name>
    <name type="common">Opium poppy</name>
    <dbReference type="NCBI Taxonomy" id="3469"/>
    <lineage>
        <taxon>Eukaryota</taxon>
        <taxon>Viridiplantae</taxon>
        <taxon>Streptophyta</taxon>
        <taxon>Embryophyta</taxon>
        <taxon>Tracheophyta</taxon>
        <taxon>Spermatophyta</taxon>
        <taxon>Magnoliopsida</taxon>
        <taxon>Ranunculales</taxon>
        <taxon>Papaveraceae</taxon>
        <taxon>Papaveroideae</taxon>
        <taxon>Papaver</taxon>
    </lineage>
</organism>